<sequence length="151" mass="17049">MNKAVKNFVSYLMITMLFILNLLPMMNAFAQEVTSDAEKTVEKDGLKVIGKIEDTSSQEDIKTVTYEVTNTRDVPIKDLILKQKNTNDSPIKFVLDTLSEERGPTSLEEQAKVETNEKDQTTDIKLLNLQPNSTRKITINGQITTRIVKLS</sequence>
<comment type="caution">
    <text evidence="2">The sequence shown here is derived from an EMBL/GenBank/DDBJ whole genome shotgun (WGS) entry which is preliminary data.</text>
</comment>
<dbReference type="HOGENOM" id="CLU_1728554_0_0_9"/>
<feature type="signal peptide" evidence="1">
    <location>
        <begin position="1"/>
        <end position="30"/>
    </location>
</feature>
<gene>
    <name evidence="2" type="ORF">HMPREF9498_03001</name>
</gene>
<dbReference type="Proteomes" id="UP000004846">
    <property type="component" value="Unassembled WGS sequence"/>
</dbReference>
<dbReference type="EMBL" id="AEBR01000106">
    <property type="protein sequence ID" value="EFM81469.1"/>
    <property type="molecule type" value="Genomic_DNA"/>
</dbReference>
<keyword evidence="1" id="KW-0732">Signal</keyword>
<dbReference type="AlphaFoldDB" id="A0A125W239"/>
<accession>A0A125W239</accession>
<protein>
    <submittedName>
        <fullName evidence="2">Cell wall surface anchor family protein</fullName>
    </submittedName>
</protein>
<feature type="chain" id="PRO_5007181472" evidence="1">
    <location>
        <begin position="31"/>
        <end position="151"/>
    </location>
</feature>
<name>A0A125W239_ENTFL</name>
<proteinExistence type="predicted"/>
<evidence type="ECO:0000256" key="1">
    <source>
        <dbReference type="SAM" id="SignalP"/>
    </source>
</evidence>
<reference evidence="2 3" key="1">
    <citation type="submission" date="2010-07" db="EMBL/GenBank/DDBJ databases">
        <authorList>
            <person name="Sid Ahmed O."/>
        </authorList>
    </citation>
    <scope>NUCLEOTIDE SEQUENCE [LARGE SCALE GENOMIC DNA]</scope>
    <source>
        <strain evidence="2 3">TX4248</strain>
    </source>
</reference>
<evidence type="ECO:0000313" key="3">
    <source>
        <dbReference type="Proteomes" id="UP000004846"/>
    </source>
</evidence>
<evidence type="ECO:0000313" key="2">
    <source>
        <dbReference type="EMBL" id="EFM81469.1"/>
    </source>
</evidence>
<organism evidence="2 3">
    <name type="scientific">Enterococcus faecalis TX4248</name>
    <dbReference type="NCBI Taxonomy" id="749495"/>
    <lineage>
        <taxon>Bacteria</taxon>
        <taxon>Bacillati</taxon>
        <taxon>Bacillota</taxon>
        <taxon>Bacilli</taxon>
        <taxon>Lactobacillales</taxon>
        <taxon>Enterococcaceae</taxon>
        <taxon>Enterococcus</taxon>
    </lineage>
</organism>